<keyword evidence="4" id="KW-1003">Cell membrane</keyword>
<dbReference type="SUPFAM" id="SSF55781">
    <property type="entry name" value="GAF domain-like"/>
    <property type="match status" value="1"/>
</dbReference>
<dbReference type="Gene3D" id="3.30.450.20">
    <property type="entry name" value="PAS domain"/>
    <property type="match status" value="6"/>
</dbReference>
<keyword evidence="8" id="KW-0812">Transmembrane</keyword>
<keyword evidence="10" id="KW-0547">Nucleotide-binding</keyword>
<feature type="domain" description="PAS" evidence="17">
    <location>
        <begin position="304"/>
        <end position="377"/>
    </location>
</feature>
<evidence type="ECO:0000256" key="8">
    <source>
        <dbReference type="ARBA" id="ARBA00022692"/>
    </source>
</evidence>
<evidence type="ECO:0000256" key="9">
    <source>
        <dbReference type="ARBA" id="ARBA00022737"/>
    </source>
</evidence>
<keyword evidence="7" id="KW-0808">Transferase</keyword>
<comment type="catalytic activity">
    <reaction evidence="1">
        <text>ATP + protein L-histidine = ADP + protein N-phospho-L-histidine.</text>
        <dbReference type="EC" id="2.7.13.3"/>
    </reaction>
</comment>
<dbReference type="GO" id="GO:0006355">
    <property type="term" value="P:regulation of DNA-templated transcription"/>
    <property type="evidence" value="ECO:0007669"/>
    <property type="project" value="InterPro"/>
</dbReference>
<dbReference type="InterPro" id="IPR001610">
    <property type="entry name" value="PAC"/>
</dbReference>
<dbReference type="FunFam" id="2.10.70.100:FF:000001">
    <property type="entry name" value="Sensory transduction histidine kinase"/>
    <property type="match status" value="1"/>
</dbReference>
<proteinExistence type="predicted"/>
<evidence type="ECO:0000256" key="7">
    <source>
        <dbReference type="ARBA" id="ARBA00022679"/>
    </source>
</evidence>
<feature type="domain" description="Histidine kinase" evidence="16">
    <location>
        <begin position="1020"/>
        <end position="1275"/>
    </location>
</feature>
<dbReference type="InterPro" id="IPR052162">
    <property type="entry name" value="Sensor_kinase/Photoreceptor"/>
</dbReference>
<keyword evidence="9" id="KW-0677">Repeat</keyword>
<dbReference type="Gene3D" id="3.30.565.10">
    <property type="entry name" value="Histidine kinase-like ATPase, C-terminal domain"/>
    <property type="match status" value="1"/>
</dbReference>
<dbReference type="Proteomes" id="UP000185860">
    <property type="component" value="Unassembled WGS sequence"/>
</dbReference>
<dbReference type="SUPFAM" id="SSF55785">
    <property type="entry name" value="PYP-like sensor domain (PAS domain)"/>
    <property type="match status" value="6"/>
</dbReference>
<dbReference type="Pfam" id="PF08448">
    <property type="entry name" value="PAS_4"/>
    <property type="match status" value="2"/>
</dbReference>
<dbReference type="Gene3D" id="3.30.450.40">
    <property type="match status" value="1"/>
</dbReference>
<dbReference type="AlphaFoldDB" id="A0A1U7I757"/>
<feature type="domain" description="PAC" evidence="18">
    <location>
        <begin position="749"/>
        <end position="801"/>
    </location>
</feature>
<reference evidence="19 20" key="1">
    <citation type="submission" date="2016-11" db="EMBL/GenBank/DDBJ databases">
        <title>Draft Genome Sequences of Nine Cyanobacterial Strains from Diverse Habitats.</title>
        <authorList>
            <person name="Zhu T."/>
            <person name="Hou S."/>
            <person name="Lu X."/>
            <person name="Hess W.R."/>
        </authorList>
    </citation>
    <scope>NUCLEOTIDE SEQUENCE [LARGE SCALE GENOMIC DNA]</scope>
    <source>
        <strain evidence="19 20">IAM M-71</strain>
    </source>
</reference>
<dbReference type="PROSITE" id="PS50112">
    <property type="entry name" value="PAS"/>
    <property type="match status" value="5"/>
</dbReference>
<dbReference type="PROSITE" id="PS50113">
    <property type="entry name" value="PAC"/>
    <property type="match status" value="3"/>
</dbReference>
<dbReference type="STRING" id="454136.NIES2119_26975"/>
<evidence type="ECO:0000256" key="5">
    <source>
        <dbReference type="ARBA" id="ARBA00022519"/>
    </source>
</evidence>
<feature type="coiled-coil region" evidence="15">
    <location>
        <begin position="415"/>
        <end position="442"/>
    </location>
</feature>
<accession>A0A1U7I757</accession>
<evidence type="ECO:0000256" key="14">
    <source>
        <dbReference type="ARBA" id="ARBA00023136"/>
    </source>
</evidence>
<dbReference type="InterPro" id="IPR003018">
    <property type="entry name" value="GAF"/>
</dbReference>
<evidence type="ECO:0000259" key="18">
    <source>
        <dbReference type="PROSITE" id="PS50113"/>
    </source>
</evidence>
<dbReference type="Pfam" id="PF01590">
    <property type="entry name" value="GAF"/>
    <property type="match status" value="1"/>
</dbReference>
<keyword evidence="5" id="KW-0997">Cell inner membrane</keyword>
<dbReference type="InterPro" id="IPR000014">
    <property type="entry name" value="PAS"/>
</dbReference>
<dbReference type="InterPro" id="IPR035965">
    <property type="entry name" value="PAS-like_dom_sf"/>
</dbReference>
<dbReference type="SMART" id="SM00387">
    <property type="entry name" value="HATPase_c"/>
    <property type="match status" value="1"/>
</dbReference>
<evidence type="ECO:0000313" key="20">
    <source>
        <dbReference type="Proteomes" id="UP000185860"/>
    </source>
</evidence>
<comment type="caution">
    <text evidence="19">The sequence shown here is derived from an EMBL/GenBank/DDBJ whole genome shotgun (WGS) entry which is preliminary data.</text>
</comment>
<gene>
    <name evidence="19" type="ORF">NIES2119_26975</name>
</gene>
<organism evidence="19 20">
    <name type="scientific">[Phormidium ambiguum] IAM M-71</name>
    <dbReference type="NCBI Taxonomy" id="454136"/>
    <lineage>
        <taxon>Bacteria</taxon>
        <taxon>Bacillati</taxon>
        <taxon>Cyanobacteriota</taxon>
        <taxon>Cyanophyceae</taxon>
        <taxon>Oscillatoriophycideae</taxon>
        <taxon>Aerosakkonematales</taxon>
        <taxon>Aerosakkonemataceae</taxon>
        <taxon>Floridanema</taxon>
    </lineage>
</organism>
<dbReference type="InterPro" id="IPR003661">
    <property type="entry name" value="HisK_dim/P_dom"/>
</dbReference>
<dbReference type="InterPro" id="IPR036890">
    <property type="entry name" value="HATPase_C_sf"/>
</dbReference>
<name>A0A1U7I757_9CYAN</name>
<feature type="domain" description="PAS" evidence="17">
    <location>
        <begin position="675"/>
        <end position="718"/>
    </location>
</feature>
<feature type="domain" description="PAS" evidence="17">
    <location>
        <begin position="12"/>
        <end position="82"/>
    </location>
</feature>
<dbReference type="GO" id="GO:0000155">
    <property type="term" value="F:phosphorelay sensor kinase activity"/>
    <property type="evidence" value="ECO:0007669"/>
    <property type="project" value="InterPro"/>
</dbReference>
<feature type="domain" description="PAC" evidence="18">
    <location>
        <begin position="622"/>
        <end position="674"/>
    </location>
</feature>
<keyword evidence="6" id="KW-0597">Phosphoprotein</keyword>
<dbReference type="EMBL" id="MRCE01000042">
    <property type="protein sequence ID" value="OKH32152.1"/>
    <property type="molecule type" value="Genomic_DNA"/>
</dbReference>
<dbReference type="SMART" id="SM00065">
    <property type="entry name" value="GAF"/>
    <property type="match status" value="1"/>
</dbReference>
<keyword evidence="13" id="KW-0902">Two-component regulatory system</keyword>
<feature type="coiled-coil region" evidence="15">
    <location>
        <begin position="974"/>
        <end position="1008"/>
    </location>
</feature>
<feature type="domain" description="PAC" evidence="18">
    <location>
        <begin position="379"/>
        <end position="431"/>
    </location>
</feature>
<sequence length="1277" mass="145051">MNSQFMKMNESNLGDIERFFELSADLLCIATFDGYFTLLNPAWEKTLGFTQAELLAKPFIEFVHPEDKAATLAEAEKLATGVETISFENRYLCKDGSYKWLYWNTKPCIEQRLLYAVAHDISKRKETENYLNRLVQILETTTDFVGTYNIRQQKGVYLNQAARQMIGVGIDEDITNSDLYGIHPEWVNKILREEGFPTAIREGVWSGEIAFLSPDGKEIPVSQVILAHNNVHGQPELISTIARDISEQQAALHERKRMEAELKQANESLEIRVQERTNQLNSLVLQLESEIKQRQQAEETLYNSESRLNSIFTSLKDAVWSISATTFQVLYLNPATERLYGRSCQEFYENANLWLEAIHPEDRKYVFSYHEQLLESGSKEIEYRIIRPNGEVRWILDRAWLIKDENGQLLRIDGVASDITERKQAEEKLNQTTAELKAIFEALPDMYFRLDLEGKILDCITGKLQSLYMPPSEFVGKKMRDIFPPDLADKFHSAIDKVIKTKSFAVCEYSLPMPEGESFYEARYLPLLENQIIAVVRDITQRKQAEKAQARFTEILEATPDFVSISNAKGRILYINKAGRKMVGVGENEDISNSYLSDYVPEKAISFVFNEVLPTAVEKGSWCGEGALLHRNGAIVPMSQVLMSHKSENGELEYFSTIIRDISERKNSEELLAKQEKTLRAILDNTPIWIWMTDAQGKMQFINKTFCESVGISESKFLAARHYSEVLGIKESANCMVSDAATWAQETPYETEEILPFVDGKLHHLEITKVKIKDVNGKGIGIIGLGVDATERKLQAEEILRSEARYKQLAQREALLNRLASDIRRSLDVNTILQIIVREIQSLLQVEQCHFAWYYPNTNPPALDVVAEAQISSISTQIGRRVIHTDSLINQLLHRQMICVSDMQNAANSECRELHRDWGFTALLALPIKMSSGELGLLSCAEYNDARYWTEDEVELLQAVSDQLAIALSQAELYTQAQNSAKEAQQKAQELELTLHQLQKTQAQLIQTEKMSSLGQLVAGVAHEINNPVNFIYGNLIHAEEYTSELIKLIKLYQKHYVQPPAQITEEIEEIDLDFLISDLPKLLGSMKIGAERIRQIVLSLRNFSRLDEAEMKDVDIHEGIDNTLLILQNRIKTKSDRPGIEIIKEYSKLPLIECYAGQLNQVFMNIINNAIDALEMKHWGKNQSTLPTIIIQTKISPNKTHAIVSVTDNGSGMSEQVKSHLFDPFFTTKAVGKGTGLGLSISYQIVVEKHRGKLKCKSQINQGSTFIIEIPIHQSN</sequence>
<feature type="coiled-coil region" evidence="15">
    <location>
        <begin position="248"/>
        <end position="300"/>
    </location>
</feature>
<evidence type="ECO:0000256" key="13">
    <source>
        <dbReference type="ARBA" id="ARBA00023012"/>
    </source>
</evidence>
<dbReference type="OrthoDB" id="441640at2"/>
<dbReference type="InterPro" id="IPR029016">
    <property type="entry name" value="GAF-like_dom_sf"/>
</dbReference>
<dbReference type="InterPro" id="IPR036097">
    <property type="entry name" value="HisK_dim/P_sf"/>
</dbReference>
<feature type="domain" description="PAS" evidence="17">
    <location>
        <begin position="432"/>
        <end position="502"/>
    </location>
</feature>
<evidence type="ECO:0000256" key="15">
    <source>
        <dbReference type="SAM" id="Coils"/>
    </source>
</evidence>
<dbReference type="NCBIfam" id="TIGR00229">
    <property type="entry name" value="sensory_box"/>
    <property type="match status" value="5"/>
</dbReference>
<dbReference type="InterPro" id="IPR003594">
    <property type="entry name" value="HATPase_dom"/>
</dbReference>
<dbReference type="Pfam" id="PF02518">
    <property type="entry name" value="HATPase_c"/>
    <property type="match status" value="1"/>
</dbReference>
<evidence type="ECO:0000256" key="10">
    <source>
        <dbReference type="ARBA" id="ARBA00022741"/>
    </source>
</evidence>
<dbReference type="Gene3D" id="1.10.287.130">
    <property type="match status" value="1"/>
</dbReference>
<evidence type="ECO:0000256" key="12">
    <source>
        <dbReference type="ARBA" id="ARBA00022989"/>
    </source>
</evidence>
<feature type="domain" description="PAS" evidence="17">
    <location>
        <begin position="548"/>
        <end position="620"/>
    </location>
</feature>
<dbReference type="Pfam" id="PF08447">
    <property type="entry name" value="PAS_3"/>
    <property type="match status" value="2"/>
</dbReference>
<dbReference type="InterPro" id="IPR004358">
    <property type="entry name" value="Sig_transdc_His_kin-like_C"/>
</dbReference>
<dbReference type="Pfam" id="PF00989">
    <property type="entry name" value="PAS"/>
    <property type="match status" value="1"/>
</dbReference>
<evidence type="ECO:0000256" key="2">
    <source>
        <dbReference type="ARBA" id="ARBA00004429"/>
    </source>
</evidence>
<dbReference type="InterPro" id="IPR013655">
    <property type="entry name" value="PAS_fold_3"/>
</dbReference>
<dbReference type="InterPro" id="IPR000700">
    <property type="entry name" value="PAS-assoc_C"/>
</dbReference>
<dbReference type="PRINTS" id="PR00344">
    <property type="entry name" value="BCTRLSENSOR"/>
</dbReference>
<dbReference type="SMART" id="SM00091">
    <property type="entry name" value="PAS"/>
    <property type="match status" value="6"/>
</dbReference>
<evidence type="ECO:0000313" key="19">
    <source>
        <dbReference type="EMBL" id="OKH32152.1"/>
    </source>
</evidence>
<dbReference type="GO" id="GO:0000166">
    <property type="term" value="F:nucleotide binding"/>
    <property type="evidence" value="ECO:0007669"/>
    <property type="project" value="UniProtKB-KW"/>
</dbReference>
<keyword evidence="11" id="KW-0418">Kinase</keyword>
<dbReference type="PANTHER" id="PTHR43304">
    <property type="entry name" value="PHYTOCHROME-LIKE PROTEIN CPH1"/>
    <property type="match status" value="1"/>
</dbReference>
<evidence type="ECO:0000259" key="17">
    <source>
        <dbReference type="PROSITE" id="PS50112"/>
    </source>
</evidence>
<dbReference type="InterPro" id="IPR013656">
    <property type="entry name" value="PAS_4"/>
</dbReference>
<dbReference type="EC" id="2.7.13.3" evidence="3"/>
<dbReference type="CDD" id="cd00082">
    <property type="entry name" value="HisKA"/>
    <property type="match status" value="1"/>
</dbReference>
<keyword evidence="14" id="KW-0472">Membrane</keyword>
<keyword evidence="15" id="KW-0175">Coiled coil</keyword>
<protein>
    <recommendedName>
        <fullName evidence="3">histidine kinase</fullName>
        <ecNumber evidence="3">2.7.13.3</ecNumber>
    </recommendedName>
</protein>
<dbReference type="InterPro" id="IPR013767">
    <property type="entry name" value="PAS_fold"/>
</dbReference>
<evidence type="ECO:0000256" key="4">
    <source>
        <dbReference type="ARBA" id="ARBA00022475"/>
    </source>
</evidence>
<dbReference type="Pfam" id="PF13426">
    <property type="entry name" value="PAS_9"/>
    <property type="match status" value="1"/>
</dbReference>
<comment type="subcellular location">
    <subcellularLocation>
        <location evidence="2">Cell inner membrane</location>
        <topology evidence="2">Multi-pass membrane protein</topology>
    </subcellularLocation>
</comment>
<dbReference type="CDD" id="cd00130">
    <property type="entry name" value="PAS"/>
    <property type="match status" value="5"/>
</dbReference>
<dbReference type="SMART" id="SM00086">
    <property type="entry name" value="PAC"/>
    <property type="match status" value="6"/>
</dbReference>
<evidence type="ECO:0000256" key="11">
    <source>
        <dbReference type="ARBA" id="ARBA00022777"/>
    </source>
</evidence>
<evidence type="ECO:0000256" key="3">
    <source>
        <dbReference type="ARBA" id="ARBA00012438"/>
    </source>
</evidence>
<evidence type="ECO:0000256" key="1">
    <source>
        <dbReference type="ARBA" id="ARBA00000085"/>
    </source>
</evidence>
<dbReference type="GO" id="GO:0005886">
    <property type="term" value="C:plasma membrane"/>
    <property type="evidence" value="ECO:0007669"/>
    <property type="project" value="UniProtKB-SubCell"/>
</dbReference>
<dbReference type="RefSeq" id="WP_073596584.1">
    <property type="nucleotide sequence ID" value="NZ_MRCE01000042.1"/>
</dbReference>
<evidence type="ECO:0000259" key="16">
    <source>
        <dbReference type="PROSITE" id="PS50109"/>
    </source>
</evidence>
<dbReference type="InterPro" id="IPR005467">
    <property type="entry name" value="His_kinase_dom"/>
</dbReference>
<dbReference type="PANTHER" id="PTHR43304:SF1">
    <property type="entry name" value="PAC DOMAIN-CONTAINING PROTEIN"/>
    <property type="match status" value="1"/>
</dbReference>
<dbReference type="SUPFAM" id="SSF47384">
    <property type="entry name" value="Homodimeric domain of signal transducing histidine kinase"/>
    <property type="match status" value="1"/>
</dbReference>
<keyword evidence="12" id="KW-1133">Transmembrane helix</keyword>
<dbReference type="SUPFAM" id="SSF55874">
    <property type="entry name" value="ATPase domain of HSP90 chaperone/DNA topoisomerase II/histidine kinase"/>
    <property type="match status" value="1"/>
</dbReference>
<dbReference type="PROSITE" id="PS50109">
    <property type="entry name" value="HIS_KIN"/>
    <property type="match status" value="1"/>
</dbReference>
<evidence type="ECO:0000256" key="6">
    <source>
        <dbReference type="ARBA" id="ARBA00022553"/>
    </source>
</evidence>